<accession>A0A4Y2J977</accession>
<evidence type="ECO:0000313" key="1">
    <source>
        <dbReference type="EMBL" id="GBM85868.1"/>
    </source>
</evidence>
<proteinExistence type="predicted"/>
<keyword evidence="2" id="KW-1185">Reference proteome</keyword>
<dbReference type="AlphaFoldDB" id="A0A4Y2J977"/>
<gene>
    <name evidence="1" type="ORF">AVEN_89742_1</name>
</gene>
<sequence length="139" mass="15164">MQKKKKKHVVLPSLGKNHTHGQRRALRLAGGALFSCSSKKLKVLIAASVCKIKILASLFQEKEQVLFLSLQGSQSQTSWQLDHWTKQLVISVKFSSLGSGTSRQFPNLPYQIDNSALVPAGVEQKLRVVGAGSGVVLEI</sequence>
<comment type="caution">
    <text evidence="1">The sequence shown here is derived from an EMBL/GenBank/DDBJ whole genome shotgun (WGS) entry which is preliminary data.</text>
</comment>
<reference evidence="1 2" key="1">
    <citation type="journal article" date="2019" name="Sci. Rep.">
        <title>Orb-weaving spider Araneus ventricosus genome elucidates the spidroin gene catalogue.</title>
        <authorList>
            <person name="Kono N."/>
            <person name="Nakamura H."/>
            <person name="Ohtoshi R."/>
            <person name="Moran D.A.P."/>
            <person name="Shinohara A."/>
            <person name="Yoshida Y."/>
            <person name="Fujiwara M."/>
            <person name="Mori M."/>
            <person name="Tomita M."/>
            <person name="Arakawa K."/>
        </authorList>
    </citation>
    <scope>NUCLEOTIDE SEQUENCE [LARGE SCALE GENOMIC DNA]</scope>
</reference>
<name>A0A4Y2J977_ARAVE</name>
<dbReference type="Proteomes" id="UP000499080">
    <property type="component" value="Unassembled WGS sequence"/>
</dbReference>
<dbReference type="EMBL" id="BGPR01003269">
    <property type="protein sequence ID" value="GBM85868.1"/>
    <property type="molecule type" value="Genomic_DNA"/>
</dbReference>
<organism evidence="1 2">
    <name type="scientific">Araneus ventricosus</name>
    <name type="common">Orbweaver spider</name>
    <name type="synonym">Epeira ventricosa</name>
    <dbReference type="NCBI Taxonomy" id="182803"/>
    <lineage>
        <taxon>Eukaryota</taxon>
        <taxon>Metazoa</taxon>
        <taxon>Ecdysozoa</taxon>
        <taxon>Arthropoda</taxon>
        <taxon>Chelicerata</taxon>
        <taxon>Arachnida</taxon>
        <taxon>Araneae</taxon>
        <taxon>Araneomorphae</taxon>
        <taxon>Entelegynae</taxon>
        <taxon>Araneoidea</taxon>
        <taxon>Araneidae</taxon>
        <taxon>Araneus</taxon>
    </lineage>
</organism>
<protein>
    <submittedName>
        <fullName evidence="1">Uncharacterized protein</fullName>
    </submittedName>
</protein>
<evidence type="ECO:0000313" key="2">
    <source>
        <dbReference type="Proteomes" id="UP000499080"/>
    </source>
</evidence>